<dbReference type="AlphaFoldDB" id="A0A8H3CNJ1"/>
<reference evidence="6" key="1">
    <citation type="submission" date="2021-01" db="EMBL/GenBank/DDBJ databases">
        <authorList>
            <person name="Kaushik A."/>
        </authorList>
    </citation>
    <scope>NUCLEOTIDE SEQUENCE</scope>
    <source>
        <strain evidence="6">AG4-RS23</strain>
    </source>
</reference>
<comment type="subunit">
    <text evidence="1">Homodimer.</text>
</comment>
<dbReference type="Pfam" id="PF10467">
    <property type="entry name" value="Inhibitor_I48"/>
    <property type="match status" value="1"/>
</dbReference>
<comment type="similarity">
    <text evidence="5">Belongs to the protease inhibitor I48 family.</text>
</comment>
<comment type="caution">
    <text evidence="6">The sequence shown here is derived from an EMBL/GenBank/DDBJ whole genome shotgun (WGS) entry which is preliminary data.</text>
</comment>
<keyword evidence="2" id="KW-0646">Protease inhibitor</keyword>
<accession>A0A8H3CNJ1</accession>
<sequence>MSSIPRRGHYILRKTSSENPVLPPGGMYATYQAPGQVVKLEPQVPGAVERQTWEVLPLLGSNDIAIIRAVVDDNAIPTMKFMHNKSIEDNSPVISDEEKPFRLNFVCRIEGDIEIYTICATDSGPVGVLPYVGTDRRDESELAINCLPVVPGIDRPAWAFIPVGPRD</sequence>
<name>A0A8H3CNJ1_9AGAM</name>
<organism evidence="6 7">
    <name type="scientific">Rhizoctonia solani</name>
    <dbReference type="NCBI Taxonomy" id="456999"/>
    <lineage>
        <taxon>Eukaryota</taxon>
        <taxon>Fungi</taxon>
        <taxon>Dikarya</taxon>
        <taxon>Basidiomycota</taxon>
        <taxon>Agaricomycotina</taxon>
        <taxon>Agaricomycetes</taxon>
        <taxon>Cantharellales</taxon>
        <taxon>Ceratobasidiaceae</taxon>
        <taxon>Rhizoctonia</taxon>
    </lineage>
</organism>
<dbReference type="InterPro" id="IPR019508">
    <property type="entry name" value="Prot_inh_I48_clitocypin"/>
</dbReference>
<evidence type="ECO:0000256" key="2">
    <source>
        <dbReference type="ARBA" id="ARBA00022690"/>
    </source>
</evidence>
<dbReference type="GO" id="GO:0004869">
    <property type="term" value="F:cysteine-type endopeptidase inhibitor activity"/>
    <property type="evidence" value="ECO:0007669"/>
    <property type="project" value="UniProtKB-KW"/>
</dbReference>
<keyword evidence="3" id="KW-0789">Thiol protease inhibitor</keyword>
<dbReference type="EMBL" id="CAJMWY010002674">
    <property type="protein sequence ID" value="CAE6493068.1"/>
    <property type="molecule type" value="Genomic_DNA"/>
</dbReference>
<evidence type="ECO:0000256" key="4">
    <source>
        <dbReference type="ARBA" id="ARBA00024855"/>
    </source>
</evidence>
<evidence type="ECO:0000256" key="5">
    <source>
        <dbReference type="ARBA" id="ARBA00025775"/>
    </source>
</evidence>
<protein>
    <submittedName>
        <fullName evidence="6">Uncharacterized protein</fullName>
    </submittedName>
</protein>
<dbReference type="Gene3D" id="2.80.10.50">
    <property type="match status" value="1"/>
</dbReference>
<comment type="function">
    <text evidence="4">Binds and inhibits cysteine proteinases. Inhibits most strongly papain and cathepsin L, more weakly bromelain and cathepsin B while it is completely ineffective against cathepsin H.</text>
</comment>
<dbReference type="Proteomes" id="UP000663861">
    <property type="component" value="Unassembled WGS sequence"/>
</dbReference>
<gene>
    <name evidence="6" type="ORF">RDB_LOCUS114143</name>
</gene>
<evidence type="ECO:0000313" key="6">
    <source>
        <dbReference type="EMBL" id="CAE6493068.1"/>
    </source>
</evidence>
<evidence type="ECO:0000256" key="1">
    <source>
        <dbReference type="ARBA" id="ARBA00011738"/>
    </source>
</evidence>
<evidence type="ECO:0000313" key="7">
    <source>
        <dbReference type="Proteomes" id="UP000663861"/>
    </source>
</evidence>
<proteinExistence type="inferred from homology"/>
<evidence type="ECO:0000256" key="3">
    <source>
        <dbReference type="ARBA" id="ARBA00022704"/>
    </source>
</evidence>